<feature type="compositionally biased region" description="Basic residues" evidence="1">
    <location>
        <begin position="159"/>
        <end position="171"/>
    </location>
</feature>
<gene>
    <name evidence="2" type="ORF">AKO1_013037</name>
</gene>
<keyword evidence="3" id="KW-1185">Reference proteome</keyword>
<sequence>MIRVSLLGFVDIQTILRAARKFKEHVRRAQRIVREYLLMKRCREKLMDLQFAKIESQVRRREREELASDLLKTSASINLQLSPSLVKEMKKVRLESLKRSSGFRKTKVQNEEVEIQSLIPENLRIMVIRENLTRRKRAFIKKILSEEKSRVGNTGNSHRYQKLKPKYVSKS</sequence>
<feature type="region of interest" description="Disordered" evidence="1">
    <location>
        <begin position="150"/>
        <end position="171"/>
    </location>
</feature>
<dbReference type="EMBL" id="JAOPGA020000847">
    <property type="protein sequence ID" value="KAL0482420.1"/>
    <property type="molecule type" value="Genomic_DNA"/>
</dbReference>
<name>A0AAW2YZ01_9EUKA</name>
<organism evidence="2 3">
    <name type="scientific">Acrasis kona</name>
    <dbReference type="NCBI Taxonomy" id="1008807"/>
    <lineage>
        <taxon>Eukaryota</taxon>
        <taxon>Discoba</taxon>
        <taxon>Heterolobosea</taxon>
        <taxon>Tetramitia</taxon>
        <taxon>Eutetramitia</taxon>
        <taxon>Acrasidae</taxon>
        <taxon>Acrasis</taxon>
    </lineage>
</organism>
<protein>
    <submittedName>
        <fullName evidence="2">Potassium-transporting ATPase C chain</fullName>
    </submittedName>
</protein>
<evidence type="ECO:0000313" key="3">
    <source>
        <dbReference type="Proteomes" id="UP001431209"/>
    </source>
</evidence>
<comment type="caution">
    <text evidence="2">The sequence shown here is derived from an EMBL/GenBank/DDBJ whole genome shotgun (WGS) entry which is preliminary data.</text>
</comment>
<accession>A0AAW2YZ01</accession>
<evidence type="ECO:0000313" key="2">
    <source>
        <dbReference type="EMBL" id="KAL0482420.1"/>
    </source>
</evidence>
<evidence type="ECO:0000256" key="1">
    <source>
        <dbReference type="SAM" id="MobiDB-lite"/>
    </source>
</evidence>
<dbReference type="AlphaFoldDB" id="A0AAW2YZ01"/>
<dbReference type="Proteomes" id="UP001431209">
    <property type="component" value="Unassembled WGS sequence"/>
</dbReference>
<proteinExistence type="predicted"/>
<reference evidence="2 3" key="1">
    <citation type="submission" date="2024-03" db="EMBL/GenBank/DDBJ databases">
        <title>The Acrasis kona genome and developmental transcriptomes reveal deep origins of eukaryotic multicellular pathways.</title>
        <authorList>
            <person name="Sheikh S."/>
            <person name="Fu C.-J."/>
            <person name="Brown M.W."/>
            <person name="Baldauf S.L."/>
        </authorList>
    </citation>
    <scope>NUCLEOTIDE SEQUENCE [LARGE SCALE GENOMIC DNA]</scope>
    <source>
        <strain evidence="2 3">ATCC MYA-3509</strain>
    </source>
</reference>